<dbReference type="Proteomes" id="UP000626844">
    <property type="component" value="Unassembled WGS sequence"/>
</dbReference>
<dbReference type="PANTHER" id="PTHR45398:SF1">
    <property type="entry name" value="ENZYME, PUTATIVE (JCVI)-RELATED"/>
    <property type="match status" value="1"/>
</dbReference>
<dbReference type="SUPFAM" id="SSF56801">
    <property type="entry name" value="Acetyl-CoA synthetase-like"/>
    <property type="match status" value="1"/>
</dbReference>
<sequence length="1534" mass="176299">MFVKKSNYTFYPLSPNQEDIWRSHYLSPNHNHLNMFAAWKLQDDVNVQALKEAFQGITSKYETLRTNYKFENGQPVQCVHNDYPVHFEFHDLSQLNKEEFNKVLSKEAHLPFQLENGPIFKINLYLNNQNEKILLFNVHHLAIDGWSIMVMVNAVGRLYDELIKGLSPNSKAPARNYLSFVQEERQKSEAAGAENESLSYWSDRLIQGEGIHPVNLPSKNNNNHSFKGESLFFAVNEGVASELREFAKRNNITLYTLLLSVFNLLLHKYSGQNNIWIATPFARRNTKILDNVGFYANTLYIDGDFKENYSLFEFLQQISKKIQGSTKHKDISYSQLSEIMHKNRLNNEQNHANVLFNFQNLRSITKNNLGAAFLGIGGAKGKVGSLEFEVYPVNRKITQFEIEIEGVEFNKELHFRMLYDPEKYQHQVMERFSAHYEQLLKEVIKNDQKRIKEYSLLLENEVEAQLKELNHSHLLKENTKCSIVSEIEHMAESTPHAAAVMMDNRTLTYAELSEKSNQLAANLIKLGVLPEERVGLAVTRSVEMIPGILGILKAGAVYVPLDLNYPIDRLEYMIKDADISYILTDSHLELIQSKAQILRLEDMFKEDDTAVHLAVHPSQLAYILYTSGSTGRPKGVMVSHENIYYSTMARKSVYATREYCHFLLLSSISFDSSLVGIFWTLSVGGKIILSDVSEQLSVPELITTIEKHNVTHLLSVPSLVQLILKDAEPEKMNSLQAVIVAGEQFPKSLAIYQKKNFPHIVLFNEYGPTEGTVWSSYYRLEDCEHSVVPIGFPTDHAYLYILDEAMNFVPKGTTGEIFIGGQGVTRGYNNQPALTAERYIPNPFGIGDRLYRTGDLAKYNEDGSVQFLGRIDGQIKVNGFRIEVAEIEAVLEEHHHVLKSIVMVRKEDKRSAQLIAYVAASLPEFSLDELRTYLSNRLPHYMIPHQYIVLPEFPLTQNGKVDTKRLQEIKIENQVPDIIDPRNDREKELVAIFQEVLGAENISISDSFFEIGGDSILAIQISSKANEKGWLLKPKDIFDKKTIEKIAQSMEEKAAYNQRKQLNHGDEVALTPIQHWFFEQKFSYPNHWNQAIRLKVHEHLTFYMFKQAVEFLIETHDSLRLRFVENEKGWTQKFFNDKHNLAISYVDISDQQNPDERILEYTEKLQKSLNISEGPLIYAAYVNRGVHTQNENEVIIIAHHLVIDMVSWQIVLQDLDMLIDQIMAGQKLHLPFEETSYKEWADYLSSLEAGSDNESKYWSRLSDVKNSSPLIKIDKGTEASSEKIECLLGKEDTKSLLREVPKYYGTQVNELVLSAIILSLKQFSKDDNVLIDIETHGRKPLNNELDLSRTVGWFTSIHPLYFNIPDLNSPNGDLLKYVKNTMREVPNEGIGYGVKRWLKHENSIVSRDSAQYPTAMFSYNYLGKIDQAFFKSKAFTFHSYLSETVKDQHEKRLYLLDFEPYIFEDQFCLRVVYSKTSFSEMAISVLAEEIVENIRKLISFCCQTQEVGFVTTDFPEAKLDQKELEKFLSTIKHS</sequence>
<evidence type="ECO:0000256" key="4">
    <source>
        <dbReference type="ARBA" id="ARBA00022553"/>
    </source>
</evidence>
<protein>
    <submittedName>
        <fullName evidence="7">Amino acid adenylation domain-containing protein</fullName>
    </submittedName>
</protein>
<dbReference type="InterPro" id="IPR001242">
    <property type="entry name" value="Condensation_dom"/>
</dbReference>
<dbReference type="Pfam" id="PF00501">
    <property type="entry name" value="AMP-binding"/>
    <property type="match status" value="1"/>
</dbReference>
<dbReference type="InterPro" id="IPR010071">
    <property type="entry name" value="AA_adenyl_dom"/>
</dbReference>
<evidence type="ECO:0000259" key="6">
    <source>
        <dbReference type="PROSITE" id="PS50075"/>
    </source>
</evidence>
<dbReference type="InterPro" id="IPR045851">
    <property type="entry name" value="AMP-bd_C_sf"/>
</dbReference>
<proteinExistence type="inferred from homology"/>
<dbReference type="InterPro" id="IPR036736">
    <property type="entry name" value="ACP-like_sf"/>
</dbReference>
<dbReference type="CDD" id="cd05930">
    <property type="entry name" value="A_NRPS"/>
    <property type="match status" value="1"/>
</dbReference>
<dbReference type="SUPFAM" id="SSF47336">
    <property type="entry name" value="ACP-like"/>
    <property type="match status" value="1"/>
</dbReference>
<evidence type="ECO:0000256" key="2">
    <source>
        <dbReference type="ARBA" id="ARBA00006432"/>
    </source>
</evidence>
<dbReference type="InterPro" id="IPR023213">
    <property type="entry name" value="CAT-like_dom_sf"/>
</dbReference>
<keyword evidence="3" id="KW-0596">Phosphopantetheine</keyword>
<keyword evidence="5" id="KW-0045">Antibiotic biosynthesis</keyword>
<dbReference type="RefSeq" id="WP_191156183.1">
    <property type="nucleotide sequence ID" value="NZ_JACXAI010000004.1"/>
</dbReference>
<dbReference type="PROSITE" id="PS00012">
    <property type="entry name" value="PHOSPHOPANTETHEINE"/>
    <property type="match status" value="1"/>
</dbReference>
<dbReference type="GO" id="GO:0008610">
    <property type="term" value="P:lipid biosynthetic process"/>
    <property type="evidence" value="ECO:0007669"/>
    <property type="project" value="UniProtKB-ARBA"/>
</dbReference>
<dbReference type="Pfam" id="PF13193">
    <property type="entry name" value="AMP-binding_C"/>
    <property type="match status" value="1"/>
</dbReference>
<dbReference type="Gene3D" id="3.30.300.30">
    <property type="match status" value="1"/>
</dbReference>
<dbReference type="NCBIfam" id="TIGR01733">
    <property type="entry name" value="AA-adenyl-dom"/>
    <property type="match status" value="1"/>
</dbReference>
<dbReference type="GO" id="GO:0003824">
    <property type="term" value="F:catalytic activity"/>
    <property type="evidence" value="ECO:0007669"/>
    <property type="project" value="InterPro"/>
</dbReference>
<dbReference type="Pfam" id="PF00550">
    <property type="entry name" value="PP-binding"/>
    <property type="match status" value="1"/>
</dbReference>
<dbReference type="FunFam" id="3.40.50.12780:FF:000012">
    <property type="entry name" value="Non-ribosomal peptide synthetase"/>
    <property type="match status" value="1"/>
</dbReference>
<feature type="domain" description="Carrier" evidence="6">
    <location>
        <begin position="980"/>
        <end position="1054"/>
    </location>
</feature>
<evidence type="ECO:0000313" key="7">
    <source>
        <dbReference type="EMBL" id="MBD1379485.1"/>
    </source>
</evidence>
<name>A0A926NER4_9BACI</name>
<gene>
    <name evidence="7" type="ORF">IC621_04520</name>
</gene>
<dbReference type="Gene3D" id="3.30.559.10">
    <property type="entry name" value="Chloramphenicol acetyltransferase-like domain"/>
    <property type="match status" value="2"/>
</dbReference>
<dbReference type="Pfam" id="PF00668">
    <property type="entry name" value="Condensation"/>
    <property type="match status" value="2"/>
</dbReference>
<comment type="cofactor">
    <cofactor evidence="1">
        <name>pantetheine 4'-phosphate</name>
        <dbReference type="ChEBI" id="CHEBI:47942"/>
    </cofactor>
</comment>
<evidence type="ECO:0000256" key="1">
    <source>
        <dbReference type="ARBA" id="ARBA00001957"/>
    </source>
</evidence>
<dbReference type="InterPro" id="IPR020845">
    <property type="entry name" value="AMP-binding_CS"/>
</dbReference>
<dbReference type="InterPro" id="IPR009081">
    <property type="entry name" value="PP-bd_ACP"/>
</dbReference>
<dbReference type="InterPro" id="IPR010060">
    <property type="entry name" value="NRPS_synth"/>
</dbReference>
<dbReference type="NCBIfam" id="TIGR01720">
    <property type="entry name" value="NRPS-para261"/>
    <property type="match status" value="1"/>
</dbReference>
<dbReference type="FunFam" id="1.10.1200.10:FF:000005">
    <property type="entry name" value="Nonribosomal peptide synthetase 1"/>
    <property type="match status" value="1"/>
</dbReference>
<keyword evidence="8" id="KW-1185">Reference proteome</keyword>
<evidence type="ECO:0000256" key="5">
    <source>
        <dbReference type="ARBA" id="ARBA00023194"/>
    </source>
</evidence>
<dbReference type="Gene3D" id="3.30.559.30">
    <property type="entry name" value="Nonribosomal peptide synthetase, condensation domain"/>
    <property type="match status" value="2"/>
</dbReference>
<dbReference type="Gene3D" id="3.40.50.980">
    <property type="match status" value="2"/>
</dbReference>
<keyword evidence="4" id="KW-0597">Phosphoprotein</keyword>
<dbReference type="PROSITE" id="PS50075">
    <property type="entry name" value="CARRIER"/>
    <property type="match status" value="1"/>
</dbReference>
<dbReference type="InterPro" id="IPR000873">
    <property type="entry name" value="AMP-dep_synth/lig_dom"/>
</dbReference>
<dbReference type="EMBL" id="JACXAI010000004">
    <property type="protein sequence ID" value="MBD1379485.1"/>
    <property type="molecule type" value="Genomic_DNA"/>
</dbReference>
<dbReference type="Gene3D" id="1.10.1200.10">
    <property type="entry name" value="ACP-like"/>
    <property type="match status" value="1"/>
</dbReference>
<dbReference type="GO" id="GO:0017000">
    <property type="term" value="P:antibiotic biosynthetic process"/>
    <property type="evidence" value="ECO:0007669"/>
    <property type="project" value="UniProtKB-KW"/>
</dbReference>
<dbReference type="SUPFAM" id="SSF52777">
    <property type="entry name" value="CoA-dependent acyltransferases"/>
    <property type="match status" value="4"/>
</dbReference>
<dbReference type="Gene3D" id="2.30.38.10">
    <property type="entry name" value="Luciferase, Domain 3"/>
    <property type="match status" value="1"/>
</dbReference>
<dbReference type="PANTHER" id="PTHR45398">
    <property type="match status" value="1"/>
</dbReference>
<evidence type="ECO:0000313" key="8">
    <source>
        <dbReference type="Proteomes" id="UP000626844"/>
    </source>
</evidence>
<evidence type="ECO:0000256" key="3">
    <source>
        <dbReference type="ARBA" id="ARBA00022450"/>
    </source>
</evidence>
<dbReference type="InterPro" id="IPR025110">
    <property type="entry name" value="AMP-bd_C"/>
</dbReference>
<organism evidence="7 8">
    <name type="scientific">Metabacillus arenae</name>
    <dbReference type="NCBI Taxonomy" id="2771434"/>
    <lineage>
        <taxon>Bacteria</taxon>
        <taxon>Bacillati</taxon>
        <taxon>Bacillota</taxon>
        <taxon>Bacilli</taxon>
        <taxon>Bacillales</taxon>
        <taxon>Bacillaceae</taxon>
        <taxon>Metabacillus</taxon>
    </lineage>
</organism>
<reference evidence="7" key="1">
    <citation type="submission" date="2020-09" db="EMBL/GenBank/DDBJ databases">
        <title>A novel bacterium of genus Bacillus, isolated from South China Sea.</title>
        <authorList>
            <person name="Huang H."/>
            <person name="Mo K."/>
            <person name="Hu Y."/>
        </authorList>
    </citation>
    <scope>NUCLEOTIDE SEQUENCE</scope>
    <source>
        <strain evidence="7">IB182487</strain>
    </source>
</reference>
<accession>A0A926NER4</accession>
<comment type="caution">
    <text evidence="7">The sequence shown here is derived from an EMBL/GenBank/DDBJ whole genome shotgun (WGS) entry which is preliminary data.</text>
</comment>
<dbReference type="InterPro" id="IPR006162">
    <property type="entry name" value="Ppantetheine_attach_site"/>
</dbReference>
<dbReference type="PROSITE" id="PS00455">
    <property type="entry name" value="AMP_BINDING"/>
    <property type="match status" value="1"/>
</dbReference>
<comment type="similarity">
    <text evidence="2">Belongs to the ATP-dependent AMP-binding enzyme family.</text>
</comment>
<dbReference type="FunFam" id="3.40.50.980:FF:000001">
    <property type="entry name" value="Non-ribosomal peptide synthetase"/>
    <property type="match status" value="1"/>
</dbReference>